<dbReference type="PIRSF" id="PIRSF000379">
    <property type="entry name" value="For_Ac_trans_1"/>
    <property type="match status" value="1"/>
</dbReference>
<organism evidence="6 7">
    <name type="scientific">Diplocloster modestus</name>
    <dbReference type="NCBI Taxonomy" id="2850322"/>
    <lineage>
        <taxon>Bacteria</taxon>
        <taxon>Bacillati</taxon>
        <taxon>Bacillota</taxon>
        <taxon>Clostridia</taxon>
        <taxon>Lachnospirales</taxon>
        <taxon>Lachnospiraceae</taxon>
        <taxon>Diplocloster</taxon>
    </lineage>
</organism>
<dbReference type="Pfam" id="PF01228">
    <property type="entry name" value="Gly_radical"/>
    <property type="match status" value="1"/>
</dbReference>
<feature type="domain" description="PFL" evidence="5">
    <location>
        <begin position="10"/>
        <end position="671"/>
    </location>
</feature>
<dbReference type="Gene3D" id="3.20.70.20">
    <property type="match status" value="1"/>
</dbReference>
<dbReference type="PANTHER" id="PTHR43641:SF2">
    <property type="entry name" value="DEHYDRATASE YBIW-RELATED"/>
    <property type="match status" value="1"/>
</dbReference>
<gene>
    <name evidence="6" type="ORF">KTH90_16965</name>
</gene>
<dbReference type="Proteomes" id="UP001314681">
    <property type="component" value="Unassembled WGS sequence"/>
</dbReference>
<accession>A0ABS6KB19</accession>
<dbReference type="InterPro" id="IPR010098">
    <property type="entry name" value="PFL2/GDeHydtase_fam"/>
</dbReference>
<evidence type="ECO:0000313" key="7">
    <source>
        <dbReference type="Proteomes" id="UP001314681"/>
    </source>
</evidence>
<dbReference type="InterPro" id="IPR051215">
    <property type="entry name" value="GRE"/>
</dbReference>
<comment type="caution">
    <text evidence="6">The sequence shown here is derived from an EMBL/GenBank/DDBJ whole genome shotgun (WGS) entry which is preliminary data.</text>
</comment>
<dbReference type="InterPro" id="IPR001150">
    <property type="entry name" value="Gly_radical"/>
</dbReference>
<name>A0ABS6KB19_9FIRM</name>
<sequence>MESNFGTSTQRIKNFREKLLAITPAVCTERAVLTTKAYQEHEMDQVVLKRAYMVKEILENMSIFIEPETLIVGNQAKENRSAPIFPEYAMDWVIEELDEFDKRNGDRFLISEVNKKILRDIYPYWKGRTLQDKGYAAFPDEAKVIYDLGIIRNEGNITSGDAHLAVDYQTVLQKGLGYYRLRTREKLDALDYAEFENMKASYFYRAILIVIDAVEAFARRYARLAAEQAKTAGNQRKQELEQIARICERVPMEPAQTFQEALQSVWFIHLILQIESNGHSLSFGRFDQYCFPYYEKSIRDGMKPEEAEELLENLWLKSFTINKIRSWGHTRFAAGSPMYQNITIGGQTVDGKDAVNPLTWAVLRSVARTHLPQPNMTVRYFSNMSQEFMNACIECIRLGFGMPAFNNDEIVIEALMDKGVSKEDAYNYSAIGCVEVGVPGRWGYRCTGMSYLNFPKTLMTALNDGVDVNTGKKICKGLGHFLNMESFEDVMKAWDYTARQLIHTGVILDNCADMVVEQEVPDILCSALVDDCIERGKHLKEGGAHYDIVSQLQVGVANLGDSLAALKKCVYEEEQVSRKDLWDALMNDFADEEGKRIRRILMLAPKYGNDNDYVDDLVKRGYDTYLDEIKKYKNTRYGRGPIGGTYYAGTSSVAANVPQGAGTCATPDGRHFGEPLAEGCSPSHAVDLSGPTSVFKSVSKLKTSQIFGGVLLNQKVTPAILERAEDRQKLGLLIRTFFDVLKGWHVQYNVVSRETLLDAQKHPDQYPDLIVRVAGYSAFFHVLSPQTQDDIIARTEQRF</sequence>
<dbReference type="Pfam" id="PF02901">
    <property type="entry name" value="PFL-like"/>
    <property type="match status" value="1"/>
</dbReference>
<reference evidence="6 7" key="1">
    <citation type="submission" date="2021-06" db="EMBL/GenBank/DDBJ databases">
        <title>Description of novel taxa of the family Lachnospiraceae.</title>
        <authorList>
            <person name="Chaplin A.V."/>
            <person name="Sokolova S.R."/>
            <person name="Pikina A.P."/>
            <person name="Korzhanova M."/>
            <person name="Belova V."/>
            <person name="Korostin D."/>
            <person name="Efimov B.A."/>
        </authorList>
    </citation>
    <scope>NUCLEOTIDE SEQUENCE [LARGE SCALE GENOMIC DNA]</scope>
    <source>
        <strain evidence="6 7">ASD4241</strain>
    </source>
</reference>
<dbReference type="SUPFAM" id="SSF51998">
    <property type="entry name" value="PFL-like glycyl radical enzymes"/>
    <property type="match status" value="1"/>
</dbReference>
<dbReference type="PROSITE" id="PS51554">
    <property type="entry name" value="PFL"/>
    <property type="match status" value="1"/>
</dbReference>
<dbReference type="InterPro" id="IPR004184">
    <property type="entry name" value="PFL_dom"/>
</dbReference>
<protein>
    <submittedName>
        <fullName evidence="6">Glycyl radical protein</fullName>
    </submittedName>
</protein>
<evidence type="ECO:0000256" key="3">
    <source>
        <dbReference type="PROSITE-ProRule" id="PRU00493"/>
    </source>
</evidence>
<dbReference type="PANTHER" id="PTHR43641">
    <property type="entry name" value="FORMATE ACETYLTRANSFERASE 3-RELATED"/>
    <property type="match status" value="1"/>
</dbReference>
<evidence type="ECO:0000313" key="6">
    <source>
        <dbReference type="EMBL" id="MBU9727703.1"/>
    </source>
</evidence>
<keyword evidence="2" id="KW-0456">Lyase</keyword>
<evidence type="ECO:0000259" key="4">
    <source>
        <dbReference type="PROSITE" id="PS51149"/>
    </source>
</evidence>
<evidence type="ECO:0000259" key="5">
    <source>
        <dbReference type="PROSITE" id="PS51554"/>
    </source>
</evidence>
<dbReference type="PROSITE" id="PS51149">
    <property type="entry name" value="GLY_RADICAL_2"/>
    <property type="match status" value="1"/>
</dbReference>
<dbReference type="EMBL" id="JAHQCX010000013">
    <property type="protein sequence ID" value="MBU9727703.1"/>
    <property type="molecule type" value="Genomic_DNA"/>
</dbReference>
<evidence type="ECO:0000256" key="2">
    <source>
        <dbReference type="ARBA" id="ARBA00023239"/>
    </source>
</evidence>
<feature type="domain" description="Glycine radical" evidence="4">
    <location>
        <begin position="678"/>
        <end position="799"/>
    </location>
</feature>
<dbReference type="RefSeq" id="WP_158354385.1">
    <property type="nucleotide sequence ID" value="NZ_JAHQCX010000013.1"/>
</dbReference>
<dbReference type="CDD" id="cd01677">
    <property type="entry name" value="PFL2_DhaB_BssA"/>
    <property type="match status" value="1"/>
</dbReference>
<dbReference type="NCBIfam" id="TIGR01774">
    <property type="entry name" value="PFL2-3"/>
    <property type="match status" value="1"/>
</dbReference>
<dbReference type="PROSITE" id="PS00850">
    <property type="entry name" value="GLY_RADICAL_1"/>
    <property type="match status" value="1"/>
</dbReference>
<keyword evidence="1 3" id="KW-0556">Organic radical</keyword>
<keyword evidence="7" id="KW-1185">Reference proteome</keyword>
<dbReference type="InterPro" id="IPR019777">
    <property type="entry name" value="Form_AcTrfase_GR_CS"/>
</dbReference>
<proteinExistence type="predicted"/>
<evidence type="ECO:0000256" key="1">
    <source>
        <dbReference type="ARBA" id="ARBA00022818"/>
    </source>
</evidence>
<feature type="modified residue" description="Glycine radical" evidence="3">
    <location>
        <position position="775"/>
    </location>
</feature>